<organism evidence="1 2">
    <name type="scientific">Dibothriocephalus latus</name>
    <name type="common">Fish tapeworm</name>
    <name type="synonym">Diphyllobothrium latum</name>
    <dbReference type="NCBI Taxonomy" id="60516"/>
    <lineage>
        <taxon>Eukaryota</taxon>
        <taxon>Metazoa</taxon>
        <taxon>Spiralia</taxon>
        <taxon>Lophotrochozoa</taxon>
        <taxon>Platyhelminthes</taxon>
        <taxon>Cestoda</taxon>
        <taxon>Eucestoda</taxon>
        <taxon>Diphyllobothriidea</taxon>
        <taxon>Diphyllobothriidae</taxon>
        <taxon>Dibothriocephalus</taxon>
    </lineage>
</organism>
<name>A0A3P7MIK9_DIBLA</name>
<dbReference type="Gene3D" id="3.60.10.10">
    <property type="entry name" value="Endonuclease/exonuclease/phosphatase"/>
    <property type="match status" value="1"/>
</dbReference>
<proteinExistence type="predicted"/>
<keyword evidence="2" id="KW-1185">Reference proteome</keyword>
<protein>
    <submittedName>
        <fullName evidence="1">Uncharacterized protein</fullName>
    </submittedName>
</protein>
<evidence type="ECO:0000313" key="2">
    <source>
        <dbReference type="Proteomes" id="UP000281553"/>
    </source>
</evidence>
<dbReference type="Proteomes" id="UP000281553">
    <property type="component" value="Unassembled WGS sequence"/>
</dbReference>
<reference evidence="1 2" key="1">
    <citation type="submission" date="2018-11" db="EMBL/GenBank/DDBJ databases">
        <authorList>
            <consortium name="Pathogen Informatics"/>
        </authorList>
    </citation>
    <scope>NUCLEOTIDE SEQUENCE [LARGE SCALE GENOMIC DNA]</scope>
</reference>
<accession>A0A3P7MIK9</accession>
<dbReference type="EMBL" id="UYRU01078599">
    <property type="protein sequence ID" value="VDN29314.1"/>
    <property type="molecule type" value="Genomic_DNA"/>
</dbReference>
<sequence>MWTNSSNVPSYANYTIVRRDRGRNNDAGLAFLVDKSIAPHQLPMPSADPMEVLAILFDVGQAPLNVVNVYIPPSSS</sequence>
<dbReference type="OrthoDB" id="8033718at2759"/>
<dbReference type="InterPro" id="IPR036691">
    <property type="entry name" value="Endo/exonu/phosph_ase_sf"/>
</dbReference>
<evidence type="ECO:0000313" key="1">
    <source>
        <dbReference type="EMBL" id="VDN29314.1"/>
    </source>
</evidence>
<dbReference type="SUPFAM" id="SSF56219">
    <property type="entry name" value="DNase I-like"/>
    <property type="match status" value="1"/>
</dbReference>
<gene>
    <name evidence="1" type="ORF">DILT_LOCUS15345</name>
</gene>
<dbReference type="AlphaFoldDB" id="A0A3P7MIK9"/>